<reference evidence="6" key="1">
    <citation type="submission" date="2020-05" db="EMBL/GenBank/DDBJ databases">
        <title>Mycena genomes resolve the evolution of fungal bioluminescence.</title>
        <authorList>
            <person name="Tsai I.J."/>
        </authorList>
    </citation>
    <scope>NUCLEOTIDE SEQUENCE</scope>
    <source>
        <strain evidence="6">160909Yilan</strain>
    </source>
</reference>
<dbReference type="GO" id="GO:0003924">
    <property type="term" value="F:GTPase activity"/>
    <property type="evidence" value="ECO:0007669"/>
    <property type="project" value="InterPro"/>
</dbReference>
<keyword evidence="4" id="KW-0342">GTP-binding</keyword>
<dbReference type="Gene3D" id="3.40.50.300">
    <property type="entry name" value="P-loop containing nucleotide triphosphate hydrolases"/>
    <property type="match status" value="1"/>
</dbReference>
<dbReference type="GO" id="GO:0005525">
    <property type="term" value="F:GTP binding"/>
    <property type="evidence" value="ECO:0007669"/>
    <property type="project" value="UniProtKB-KW"/>
</dbReference>
<organism evidence="6 7">
    <name type="scientific">Mycena sanguinolenta</name>
    <dbReference type="NCBI Taxonomy" id="230812"/>
    <lineage>
        <taxon>Eukaryota</taxon>
        <taxon>Fungi</taxon>
        <taxon>Dikarya</taxon>
        <taxon>Basidiomycota</taxon>
        <taxon>Agaricomycotina</taxon>
        <taxon>Agaricomycetes</taxon>
        <taxon>Agaricomycetidae</taxon>
        <taxon>Agaricales</taxon>
        <taxon>Marasmiineae</taxon>
        <taxon>Mycenaceae</taxon>
        <taxon>Mycena</taxon>
    </lineage>
</organism>
<dbReference type="GO" id="GO:0016020">
    <property type="term" value="C:membrane"/>
    <property type="evidence" value="ECO:0007669"/>
    <property type="project" value="UniProtKB-SubCell"/>
</dbReference>
<dbReference type="SMART" id="SM00175">
    <property type="entry name" value="RAB"/>
    <property type="match status" value="1"/>
</dbReference>
<dbReference type="SMART" id="SM00174">
    <property type="entry name" value="RHO"/>
    <property type="match status" value="1"/>
</dbReference>
<proteinExistence type="predicted"/>
<dbReference type="GO" id="GO:0051301">
    <property type="term" value="P:cell division"/>
    <property type="evidence" value="ECO:0007669"/>
    <property type="project" value="UniProtKB-KW"/>
</dbReference>
<keyword evidence="3" id="KW-0547">Nucleotide-binding</keyword>
<keyword evidence="6" id="KW-0131">Cell cycle</keyword>
<comment type="caution">
    <text evidence="6">The sequence shown here is derived from an EMBL/GenBank/DDBJ whole genome shotgun (WGS) entry which is preliminary data.</text>
</comment>
<dbReference type="AlphaFoldDB" id="A0A8H7CNR0"/>
<dbReference type="PROSITE" id="PS51421">
    <property type="entry name" value="RAS"/>
    <property type="match status" value="1"/>
</dbReference>
<name>A0A8H7CNR0_9AGAR</name>
<evidence type="ECO:0000256" key="1">
    <source>
        <dbReference type="ARBA" id="ARBA00004370"/>
    </source>
</evidence>
<dbReference type="GO" id="GO:0007264">
    <property type="term" value="P:small GTPase-mediated signal transduction"/>
    <property type="evidence" value="ECO:0007669"/>
    <property type="project" value="InterPro"/>
</dbReference>
<sequence length="207" mass="23220">MNLDRGTCKLVVIGDGAVGKYYFKFRFCPFPQVAEIVLCFTLDTYIQRVGVPHLSVSLYTIDTYVVGLFDTAGQAEYNRLRPLSYPQTDVFVVCFSVGIPPSFENVREKWFPEARHHCPGVPCVLVATQIDLRTDDKELEKMAKQGYLPISAAQGQRMAREVKAARYLECSAKTREGVQNVFDEATAAAVDAARRATVKRNRKCLVL</sequence>
<dbReference type="EMBL" id="JACAZH010000021">
    <property type="protein sequence ID" value="KAF7344545.1"/>
    <property type="molecule type" value="Genomic_DNA"/>
</dbReference>
<keyword evidence="6" id="KW-0132">Cell division</keyword>
<dbReference type="PANTHER" id="PTHR24072">
    <property type="entry name" value="RHO FAMILY GTPASE"/>
    <property type="match status" value="1"/>
</dbReference>
<accession>A0A8H7CNR0</accession>
<dbReference type="PROSITE" id="PS51419">
    <property type="entry name" value="RAB"/>
    <property type="match status" value="1"/>
</dbReference>
<dbReference type="InterPro" id="IPR003578">
    <property type="entry name" value="Small_GTPase_Rho"/>
</dbReference>
<keyword evidence="2" id="KW-0488">Methylation</keyword>
<evidence type="ECO:0000256" key="3">
    <source>
        <dbReference type="ARBA" id="ARBA00022741"/>
    </source>
</evidence>
<evidence type="ECO:0000256" key="5">
    <source>
        <dbReference type="ARBA" id="ARBA00023136"/>
    </source>
</evidence>
<evidence type="ECO:0000256" key="4">
    <source>
        <dbReference type="ARBA" id="ARBA00023134"/>
    </source>
</evidence>
<protein>
    <submittedName>
        <fullName evidence="6">Cell division control protein 42</fullName>
    </submittedName>
</protein>
<dbReference type="PRINTS" id="PR00449">
    <property type="entry name" value="RASTRNSFRMNG"/>
</dbReference>
<evidence type="ECO:0000256" key="2">
    <source>
        <dbReference type="ARBA" id="ARBA00022481"/>
    </source>
</evidence>
<dbReference type="FunFam" id="3.40.50.300:FF:002060">
    <property type="entry name" value="Rho family GTPase"/>
    <property type="match status" value="1"/>
</dbReference>
<dbReference type="InterPro" id="IPR027417">
    <property type="entry name" value="P-loop_NTPase"/>
</dbReference>
<gene>
    <name evidence="6" type="ORF">MSAN_01936400</name>
</gene>
<evidence type="ECO:0000313" key="6">
    <source>
        <dbReference type="EMBL" id="KAF7344545.1"/>
    </source>
</evidence>
<dbReference type="Proteomes" id="UP000623467">
    <property type="component" value="Unassembled WGS sequence"/>
</dbReference>
<comment type="subcellular location">
    <subcellularLocation>
        <location evidence="1">Membrane</location>
    </subcellularLocation>
</comment>
<dbReference type="SUPFAM" id="SSF52540">
    <property type="entry name" value="P-loop containing nucleoside triphosphate hydrolases"/>
    <property type="match status" value="1"/>
</dbReference>
<dbReference type="Pfam" id="PF00071">
    <property type="entry name" value="Ras"/>
    <property type="match status" value="1"/>
</dbReference>
<dbReference type="PROSITE" id="PS51420">
    <property type="entry name" value="RHO"/>
    <property type="match status" value="1"/>
</dbReference>
<evidence type="ECO:0000313" key="7">
    <source>
        <dbReference type="Proteomes" id="UP000623467"/>
    </source>
</evidence>
<dbReference type="OrthoDB" id="2972991at2759"/>
<keyword evidence="7" id="KW-1185">Reference proteome</keyword>
<dbReference type="InterPro" id="IPR001806">
    <property type="entry name" value="Small_GTPase"/>
</dbReference>
<dbReference type="SMART" id="SM00173">
    <property type="entry name" value="RAS"/>
    <property type="match status" value="1"/>
</dbReference>
<dbReference type="InterPro" id="IPR005225">
    <property type="entry name" value="Small_GTP-bd"/>
</dbReference>
<keyword evidence="5" id="KW-0472">Membrane</keyword>
<dbReference type="NCBIfam" id="TIGR00231">
    <property type="entry name" value="small_GTP"/>
    <property type="match status" value="1"/>
</dbReference>